<protein>
    <submittedName>
        <fullName evidence="1">Uncharacterized protein</fullName>
    </submittedName>
</protein>
<reference evidence="1 2" key="1">
    <citation type="journal article" date="2011" name="Int. J. Syst. Evol. Microbiol.">
        <title>Allobacillus halotolerans gen. nov., sp. nov. isolated from shrimp paste.</title>
        <authorList>
            <person name="Sheu S.Y."/>
            <person name="Arun A.B."/>
            <person name="Jiang S.R."/>
            <person name="Young C.C."/>
            <person name="Chen W.M."/>
        </authorList>
    </citation>
    <scope>NUCLEOTIDE SEQUENCE [LARGE SCALE GENOMIC DNA]</scope>
    <source>
        <strain evidence="1 2">LMG 24826</strain>
    </source>
</reference>
<comment type="caution">
    <text evidence="1">The sequence shown here is derived from an EMBL/GenBank/DDBJ whole genome shotgun (WGS) entry which is preliminary data.</text>
</comment>
<dbReference type="RefSeq" id="WP_216686631.1">
    <property type="nucleotide sequence ID" value="NZ_CAUPKR010000003.1"/>
</dbReference>
<gene>
    <name evidence="1" type="ORF">KQ486_02030</name>
</gene>
<evidence type="ECO:0000313" key="1">
    <source>
        <dbReference type="EMBL" id="MBU6079786.1"/>
    </source>
</evidence>
<sequence>MSEYKYFMGGTTAKGYVNFYENLIEQLDHVLYIEGGHTSLISPLLKDVAYQMKNQLNIDYIYNHIQRNELEGIVFTDLNAGIFDRSKMNIRRMKWPLIKESLLFFGEGYSKEGLTEKKQLLVELEKQIEEVHTLAVQRFQSALTIHHEIEDVYAPYMDFEKANRETERLKNDIFEKNKLNKPSCVHHRYLGAATPDGPRDFIQNLTSQVSRRIFMKGNSGSGKSTVLRKIAREAQDRGFDVEVYHCGFDPTSLDMVTLPELEVAMFDATGPHEHDPSLISDEELNLSDQLMTQDLPKREQQRVSLLKMDYRVKVDEATAYLKRVKELQDEFERIYHENTIPEFYNVAKEELMNWVDERK</sequence>
<dbReference type="Proteomes" id="UP000812672">
    <property type="component" value="Unassembled WGS sequence"/>
</dbReference>
<organism evidence="1 2">
    <name type="scientific">Allobacillus halotolerans</name>
    <dbReference type="NCBI Taxonomy" id="570278"/>
    <lineage>
        <taxon>Bacteria</taxon>
        <taxon>Bacillati</taxon>
        <taxon>Bacillota</taxon>
        <taxon>Bacilli</taxon>
        <taxon>Bacillales</taxon>
        <taxon>Bacillaceae</taxon>
        <taxon>Allobacillus</taxon>
    </lineage>
</organism>
<accession>A0ABS6GKW2</accession>
<name>A0ABS6GKW2_9BACI</name>
<proteinExistence type="predicted"/>
<keyword evidence="2" id="KW-1185">Reference proteome</keyword>
<dbReference type="EMBL" id="JAHLZF010000002">
    <property type="protein sequence ID" value="MBU6079786.1"/>
    <property type="molecule type" value="Genomic_DNA"/>
</dbReference>
<dbReference type="CDD" id="cd02019">
    <property type="entry name" value="NK"/>
    <property type="match status" value="1"/>
</dbReference>
<evidence type="ECO:0000313" key="2">
    <source>
        <dbReference type="Proteomes" id="UP000812672"/>
    </source>
</evidence>